<dbReference type="PANTHER" id="PTHR44943:SF8">
    <property type="entry name" value="TPR REPEAT-CONTAINING PROTEIN MJ0263"/>
    <property type="match status" value="1"/>
</dbReference>
<gene>
    <name evidence="5" type="ORF">OKA05_18155</name>
</gene>
<accession>A0ABT3GLU8</accession>
<dbReference type="InterPro" id="IPR036388">
    <property type="entry name" value="WH-like_DNA-bd_sf"/>
</dbReference>
<feature type="domain" description="Orc1-like AAA ATPase" evidence="4">
    <location>
        <begin position="27"/>
        <end position="183"/>
    </location>
</feature>
<comment type="caution">
    <text evidence="5">The sequence shown here is derived from an EMBL/GenBank/DDBJ whole genome shotgun (WGS) entry which is preliminary data.</text>
</comment>
<dbReference type="Gene3D" id="1.10.10.10">
    <property type="entry name" value="Winged helix-like DNA-binding domain superfamily/Winged helix DNA-binding domain"/>
    <property type="match status" value="1"/>
</dbReference>
<dbReference type="PROSITE" id="PS50293">
    <property type="entry name" value="TPR_REGION"/>
    <property type="match status" value="1"/>
</dbReference>
<dbReference type="Pfam" id="PF13181">
    <property type="entry name" value="TPR_8"/>
    <property type="match status" value="2"/>
</dbReference>
<organism evidence="5 6">
    <name type="scientific">Luteolibacter arcticus</name>
    <dbReference type="NCBI Taxonomy" id="1581411"/>
    <lineage>
        <taxon>Bacteria</taxon>
        <taxon>Pseudomonadati</taxon>
        <taxon>Verrucomicrobiota</taxon>
        <taxon>Verrucomicrobiia</taxon>
        <taxon>Verrucomicrobiales</taxon>
        <taxon>Verrucomicrobiaceae</taxon>
        <taxon>Luteolibacter</taxon>
    </lineage>
</organism>
<dbReference type="Proteomes" id="UP001320876">
    <property type="component" value="Unassembled WGS sequence"/>
</dbReference>
<dbReference type="SMART" id="SM00028">
    <property type="entry name" value="TPR"/>
    <property type="match status" value="6"/>
</dbReference>
<dbReference type="InterPro" id="IPR027417">
    <property type="entry name" value="P-loop_NTPase"/>
</dbReference>
<evidence type="ECO:0000313" key="6">
    <source>
        <dbReference type="Proteomes" id="UP001320876"/>
    </source>
</evidence>
<dbReference type="Gene3D" id="3.40.50.300">
    <property type="entry name" value="P-loop containing nucleotide triphosphate hydrolases"/>
    <property type="match status" value="1"/>
</dbReference>
<dbReference type="Pfam" id="PF13191">
    <property type="entry name" value="AAA_16"/>
    <property type="match status" value="1"/>
</dbReference>
<dbReference type="RefSeq" id="WP_264488602.1">
    <property type="nucleotide sequence ID" value="NZ_JAPDDT010000008.1"/>
</dbReference>
<feature type="repeat" description="TPR" evidence="3">
    <location>
        <begin position="605"/>
        <end position="638"/>
    </location>
</feature>
<name>A0ABT3GLU8_9BACT</name>
<dbReference type="Pfam" id="PF13424">
    <property type="entry name" value="TPR_12"/>
    <property type="match status" value="1"/>
</dbReference>
<dbReference type="InterPro" id="IPR036390">
    <property type="entry name" value="WH_DNA-bd_sf"/>
</dbReference>
<dbReference type="PROSITE" id="PS50005">
    <property type="entry name" value="TPR"/>
    <property type="match status" value="5"/>
</dbReference>
<keyword evidence="2 3" id="KW-0802">TPR repeat</keyword>
<evidence type="ECO:0000256" key="1">
    <source>
        <dbReference type="ARBA" id="ARBA00022737"/>
    </source>
</evidence>
<sequence length="851" mass="96489">MPDHSEIDASLGIYNPASLPPDVLLDEFIARRSLLERALGIVRDNHRGQPQQHLLLLGPRGMGKTTFLLALAYSIQRDAKLAREWLPVIFPEETYGIGDLADFWLQATEQLLHAAGNEGARTEVETLREANPDDIEERAKDLFLRHGAATGKRILLGVENLNDFFDAVSDEAQQHRLRAFLMEDDRVMLAASSTSYFDATGSIDLPFYDFFRTIRLERLTVEESVEVLTRLAELRGDSEVLTVVRKQPERIHSLHVLTGGNPRLIKMIYRLLKEGIDGDARRDLNRLLEDCTPYFKSRIEEISTEERRVFDHVARHWDPIAVGDIQAALRRPSNKISTYLRRLVEGGFLEEAPGSTQKRKVYQVAERFYNIYYLMRFTRSSRRRLEWLVQAMRVIYSPDDFKSWTEKTLAAWKKDGGKSATGEREAFLHALTVASDTPELRKELIGKTLEAAWSHDQLECLDRLLDRELAKQTLGEDFDLIDLFANLPAKEKNRLGYDPRNNAWWYNLTDSLEESGRYIEAEQAYRKAIEIAPDYAPPWNGLGILLASKLRRNDEAEAAFREAIKIDPAYAPPWHGLGNILHDLGCSKEAEQAFRRAIEISPNSAQPWSGLGRVLRNIGRLGEAEQAYRKSIEADPNYAYPWNGLGNLFLNLLNFKEAEQAYRKASEIDPNFANAWNGLGNTLADLGRFDEAEQAYLKAIEIDPKHAYSHAGLSDLLDRLSQVERSRQHAFQAGLLNPLVPWARSQFLKICGKDRDSWLQVLPKLLDVLNSPPIDPEVTEMTLRGLQFVLSNQALSPRDAIAMIEAAGNPEPLADIVLALRSIEEPGLLDKVSPEVRTVAKDFIKRIQAAP</sequence>
<keyword evidence="1" id="KW-0677">Repeat</keyword>
<protein>
    <submittedName>
        <fullName evidence="5">Tetratricopeptide repeat protein</fullName>
    </submittedName>
</protein>
<evidence type="ECO:0000256" key="3">
    <source>
        <dbReference type="PROSITE-ProRule" id="PRU00339"/>
    </source>
</evidence>
<reference evidence="5 6" key="1">
    <citation type="submission" date="2022-10" db="EMBL/GenBank/DDBJ databases">
        <title>Luteolibacter arcticus strain CCTCC AB 2014275, whole genome shotgun sequencing project.</title>
        <authorList>
            <person name="Zhao G."/>
            <person name="Shen L."/>
        </authorList>
    </citation>
    <scope>NUCLEOTIDE SEQUENCE [LARGE SCALE GENOMIC DNA]</scope>
    <source>
        <strain evidence="5 6">CCTCC AB 2014275</strain>
    </source>
</reference>
<evidence type="ECO:0000313" key="5">
    <source>
        <dbReference type="EMBL" id="MCW1924495.1"/>
    </source>
</evidence>
<dbReference type="InterPro" id="IPR051685">
    <property type="entry name" value="Ycf3/AcsC/BcsC/TPR_MFPF"/>
</dbReference>
<dbReference type="Gene3D" id="1.25.40.10">
    <property type="entry name" value="Tetratricopeptide repeat domain"/>
    <property type="match status" value="2"/>
</dbReference>
<feature type="repeat" description="TPR" evidence="3">
    <location>
        <begin position="571"/>
        <end position="604"/>
    </location>
</feature>
<feature type="repeat" description="TPR" evidence="3">
    <location>
        <begin position="673"/>
        <end position="706"/>
    </location>
</feature>
<evidence type="ECO:0000259" key="4">
    <source>
        <dbReference type="Pfam" id="PF13191"/>
    </source>
</evidence>
<dbReference type="EMBL" id="JAPDDT010000008">
    <property type="protein sequence ID" value="MCW1924495.1"/>
    <property type="molecule type" value="Genomic_DNA"/>
</dbReference>
<dbReference type="InterPro" id="IPR019734">
    <property type="entry name" value="TPR_rpt"/>
</dbReference>
<dbReference type="SUPFAM" id="SSF52540">
    <property type="entry name" value="P-loop containing nucleoside triphosphate hydrolases"/>
    <property type="match status" value="1"/>
</dbReference>
<dbReference type="PANTHER" id="PTHR44943">
    <property type="entry name" value="CELLULOSE SYNTHASE OPERON PROTEIN C"/>
    <property type="match status" value="1"/>
</dbReference>
<proteinExistence type="predicted"/>
<dbReference type="InterPro" id="IPR011990">
    <property type="entry name" value="TPR-like_helical_dom_sf"/>
</dbReference>
<dbReference type="SUPFAM" id="SSF46785">
    <property type="entry name" value="Winged helix' DNA-binding domain"/>
    <property type="match status" value="1"/>
</dbReference>
<feature type="repeat" description="TPR" evidence="3">
    <location>
        <begin position="639"/>
        <end position="672"/>
    </location>
</feature>
<keyword evidence="6" id="KW-1185">Reference proteome</keyword>
<dbReference type="InterPro" id="IPR041664">
    <property type="entry name" value="AAA_16"/>
</dbReference>
<dbReference type="Pfam" id="PF00515">
    <property type="entry name" value="TPR_1"/>
    <property type="match status" value="2"/>
</dbReference>
<evidence type="ECO:0000256" key="2">
    <source>
        <dbReference type="ARBA" id="ARBA00022803"/>
    </source>
</evidence>
<dbReference type="SUPFAM" id="SSF48452">
    <property type="entry name" value="TPR-like"/>
    <property type="match status" value="1"/>
</dbReference>
<feature type="repeat" description="TPR" evidence="3">
    <location>
        <begin position="502"/>
        <end position="535"/>
    </location>
</feature>